<evidence type="ECO:0000313" key="1">
    <source>
        <dbReference type="EMBL" id="QEC79073.1"/>
    </source>
</evidence>
<accession>A0A5B8W5K0</accession>
<dbReference type="AlphaFoldDB" id="A0A5B8W5K0"/>
<dbReference type="KEGG" id="mgk:FSB76_25125"/>
<dbReference type="EMBL" id="CP042437">
    <property type="protein sequence ID" value="QEC79073.1"/>
    <property type="molecule type" value="Genomic_DNA"/>
</dbReference>
<protein>
    <submittedName>
        <fullName evidence="1">Uncharacterized protein</fullName>
    </submittedName>
</protein>
<dbReference type="OrthoDB" id="796256at2"/>
<reference evidence="1 2" key="1">
    <citation type="journal article" date="2013" name="J. Microbiol.">
        <title>Mucilaginibacter ginsenosidivorax sp. nov., with ginsenoside converting activity isolated from sediment.</title>
        <authorList>
            <person name="Kim J.K."/>
            <person name="Choi T.E."/>
            <person name="Liu Q.M."/>
            <person name="Park H.Y."/>
            <person name="Yi T.H."/>
            <person name="Yoon M.H."/>
            <person name="Kim S.C."/>
            <person name="Im W.T."/>
        </authorList>
    </citation>
    <scope>NUCLEOTIDE SEQUENCE [LARGE SCALE GENOMIC DNA]</scope>
    <source>
        <strain evidence="1 2">KHI28</strain>
    </source>
</reference>
<organism evidence="1 2">
    <name type="scientific">Mucilaginibacter ginsenosidivorax</name>
    <dbReference type="NCBI Taxonomy" id="862126"/>
    <lineage>
        <taxon>Bacteria</taxon>
        <taxon>Pseudomonadati</taxon>
        <taxon>Bacteroidota</taxon>
        <taxon>Sphingobacteriia</taxon>
        <taxon>Sphingobacteriales</taxon>
        <taxon>Sphingobacteriaceae</taxon>
        <taxon>Mucilaginibacter</taxon>
    </lineage>
</organism>
<name>A0A5B8W5K0_9SPHI</name>
<gene>
    <name evidence="1" type="ORF">FSB76_25125</name>
</gene>
<dbReference type="Proteomes" id="UP000321362">
    <property type="component" value="Chromosome"/>
</dbReference>
<keyword evidence="2" id="KW-1185">Reference proteome</keyword>
<dbReference type="RefSeq" id="WP_147058316.1">
    <property type="nucleotide sequence ID" value="NZ_CP042437.1"/>
</dbReference>
<evidence type="ECO:0000313" key="2">
    <source>
        <dbReference type="Proteomes" id="UP000321362"/>
    </source>
</evidence>
<sequence>MIPEEFLKQIKKESADIEALTKRNYFIHLSKLFKMIAYDGDRLNKKHNLMITPYLQYLSNTARNDFREDMSQPEIDELLESIKTELDCIIFRMSPTIS</sequence>
<proteinExistence type="predicted"/>